<dbReference type="Proteomes" id="UP001196413">
    <property type="component" value="Unassembled WGS sequence"/>
</dbReference>
<evidence type="ECO:0000313" key="2">
    <source>
        <dbReference type="Proteomes" id="UP001196413"/>
    </source>
</evidence>
<evidence type="ECO:0000313" key="1">
    <source>
        <dbReference type="EMBL" id="KAJ1359125.1"/>
    </source>
</evidence>
<keyword evidence="2" id="KW-1185">Reference proteome</keyword>
<reference evidence="1" key="1">
    <citation type="submission" date="2021-06" db="EMBL/GenBank/DDBJ databases">
        <title>Parelaphostrongylus tenuis whole genome reference sequence.</title>
        <authorList>
            <person name="Garwood T.J."/>
            <person name="Larsen P.A."/>
            <person name="Fountain-Jones N.M."/>
            <person name="Garbe J.R."/>
            <person name="Macchietto M.G."/>
            <person name="Kania S.A."/>
            <person name="Gerhold R.W."/>
            <person name="Richards J.E."/>
            <person name="Wolf T.M."/>
        </authorList>
    </citation>
    <scope>NUCLEOTIDE SEQUENCE</scope>
    <source>
        <strain evidence="1">MNPRO001-30</strain>
        <tissue evidence="1">Meninges</tissue>
    </source>
</reference>
<protein>
    <submittedName>
        <fullName evidence="1">Uncharacterized protein</fullName>
    </submittedName>
</protein>
<organism evidence="1 2">
    <name type="scientific">Parelaphostrongylus tenuis</name>
    <name type="common">Meningeal worm</name>
    <dbReference type="NCBI Taxonomy" id="148309"/>
    <lineage>
        <taxon>Eukaryota</taxon>
        <taxon>Metazoa</taxon>
        <taxon>Ecdysozoa</taxon>
        <taxon>Nematoda</taxon>
        <taxon>Chromadorea</taxon>
        <taxon>Rhabditida</taxon>
        <taxon>Rhabditina</taxon>
        <taxon>Rhabditomorpha</taxon>
        <taxon>Strongyloidea</taxon>
        <taxon>Metastrongylidae</taxon>
        <taxon>Parelaphostrongylus</taxon>
    </lineage>
</organism>
<accession>A0AAD5QRP4</accession>
<sequence>MEIDKFGAFKRKTSGFSEEAHLPTEKTLGKNFKWIPRMMWRVSALVSPTGWRKFEAPKAAIMVSLSRLTSYGPMHELAKVVCLLPLT</sequence>
<gene>
    <name evidence="1" type="ORF">KIN20_017772</name>
</gene>
<dbReference type="EMBL" id="JAHQIW010003548">
    <property type="protein sequence ID" value="KAJ1359125.1"/>
    <property type="molecule type" value="Genomic_DNA"/>
</dbReference>
<name>A0AAD5QRP4_PARTN</name>
<dbReference type="AlphaFoldDB" id="A0AAD5QRP4"/>
<proteinExistence type="predicted"/>
<comment type="caution">
    <text evidence="1">The sequence shown here is derived from an EMBL/GenBank/DDBJ whole genome shotgun (WGS) entry which is preliminary data.</text>
</comment>